<dbReference type="EMBL" id="AZAC01000015">
    <property type="protein sequence ID" value="KIX13474.1"/>
    <property type="molecule type" value="Genomic_DNA"/>
</dbReference>
<accession>A0A0D2J5V2</accession>
<evidence type="ECO:0000313" key="1">
    <source>
        <dbReference type="EMBL" id="KIX13474.1"/>
    </source>
</evidence>
<dbReference type="Proteomes" id="UP000032233">
    <property type="component" value="Unassembled WGS sequence"/>
</dbReference>
<protein>
    <submittedName>
        <fullName evidence="1">Uncharacterized protein</fullName>
    </submittedName>
</protein>
<reference evidence="1 2" key="1">
    <citation type="submission" date="2013-11" db="EMBL/GenBank/DDBJ databases">
        <title>Metagenomic analysis of a methanogenic consortium involved in long chain n-alkane degradation.</title>
        <authorList>
            <person name="Davidova I.A."/>
            <person name="Callaghan A.V."/>
            <person name="Wawrik B."/>
            <person name="Pruitt S."/>
            <person name="Marks C."/>
            <person name="Duncan K.E."/>
            <person name="Suflita J.M."/>
        </authorList>
    </citation>
    <scope>NUCLEOTIDE SEQUENCE [LARGE SCALE GENOMIC DNA]</scope>
    <source>
        <strain evidence="1 2">SPR</strain>
    </source>
</reference>
<comment type="caution">
    <text evidence="1">The sequence shown here is derived from an EMBL/GenBank/DDBJ whole genome shotgun (WGS) entry which is preliminary data.</text>
</comment>
<dbReference type="STRING" id="1429043.X474_13395"/>
<dbReference type="InParanoid" id="A0A0D2J5V2"/>
<proteinExistence type="predicted"/>
<keyword evidence="2" id="KW-1185">Reference proteome</keyword>
<name>A0A0D2J5V2_9BACT</name>
<sequence>MKRQGQKLTKVKMDRLRHDMALVDLKTIDRN</sequence>
<organism evidence="1 2">
    <name type="scientific">Dethiosulfatarculus sandiegensis</name>
    <dbReference type="NCBI Taxonomy" id="1429043"/>
    <lineage>
        <taxon>Bacteria</taxon>
        <taxon>Pseudomonadati</taxon>
        <taxon>Thermodesulfobacteriota</taxon>
        <taxon>Desulfarculia</taxon>
        <taxon>Desulfarculales</taxon>
        <taxon>Desulfarculaceae</taxon>
        <taxon>Dethiosulfatarculus</taxon>
    </lineage>
</organism>
<dbReference type="AlphaFoldDB" id="A0A0D2J5V2"/>
<gene>
    <name evidence="1" type="ORF">X474_13395</name>
</gene>
<evidence type="ECO:0000313" key="2">
    <source>
        <dbReference type="Proteomes" id="UP000032233"/>
    </source>
</evidence>